<dbReference type="GO" id="GO:0016301">
    <property type="term" value="F:kinase activity"/>
    <property type="evidence" value="ECO:0007669"/>
    <property type="project" value="UniProtKB-KW"/>
</dbReference>
<name>A0A4Y2DRH7_ARAVE</name>
<dbReference type="GO" id="GO:0030424">
    <property type="term" value="C:axon"/>
    <property type="evidence" value="ECO:0007669"/>
    <property type="project" value="TreeGrafter"/>
</dbReference>
<dbReference type="AlphaFoldDB" id="A0A4Y2DRH7"/>
<keyword evidence="7" id="KW-1015">Disulfide bond</keyword>
<keyword evidence="10" id="KW-0808">Transferase</keyword>
<keyword evidence="10" id="KW-0418">Kinase</keyword>
<evidence type="ECO:0000256" key="1">
    <source>
        <dbReference type="ARBA" id="ARBA00004167"/>
    </source>
</evidence>
<comment type="caution">
    <text evidence="10">The sequence shown here is derived from an EMBL/GenBank/DDBJ whole genome shotgun (WGS) entry which is preliminary data.</text>
</comment>
<dbReference type="PANTHER" id="PTHR45080">
    <property type="entry name" value="CONTACTIN 5"/>
    <property type="match status" value="1"/>
</dbReference>
<feature type="domain" description="Ig-like" evidence="9">
    <location>
        <begin position="118"/>
        <end position="181"/>
    </location>
</feature>
<dbReference type="EMBL" id="BGPR01000424">
    <property type="protein sequence ID" value="GBM19453.1"/>
    <property type="molecule type" value="Genomic_DNA"/>
</dbReference>
<dbReference type="PROSITE" id="PS50835">
    <property type="entry name" value="IG_LIKE"/>
    <property type="match status" value="2"/>
</dbReference>
<dbReference type="Pfam" id="PF07679">
    <property type="entry name" value="I-set"/>
    <property type="match status" value="1"/>
</dbReference>
<dbReference type="GO" id="GO:0007156">
    <property type="term" value="P:homophilic cell adhesion via plasma membrane adhesion molecules"/>
    <property type="evidence" value="ECO:0007669"/>
    <property type="project" value="TreeGrafter"/>
</dbReference>
<keyword evidence="4" id="KW-0677">Repeat</keyword>
<dbReference type="InterPro" id="IPR036179">
    <property type="entry name" value="Ig-like_dom_sf"/>
</dbReference>
<evidence type="ECO:0000256" key="6">
    <source>
        <dbReference type="ARBA" id="ARBA00023136"/>
    </source>
</evidence>
<dbReference type="InterPro" id="IPR050958">
    <property type="entry name" value="Cell_Adh-Cytoskel_Orgn"/>
</dbReference>
<organism evidence="10 11">
    <name type="scientific">Araneus ventricosus</name>
    <name type="common">Orbweaver spider</name>
    <name type="synonym">Epeira ventricosa</name>
    <dbReference type="NCBI Taxonomy" id="182803"/>
    <lineage>
        <taxon>Eukaryota</taxon>
        <taxon>Metazoa</taxon>
        <taxon>Ecdysozoa</taxon>
        <taxon>Arthropoda</taxon>
        <taxon>Chelicerata</taxon>
        <taxon>Arachnida</taxon>
        <taxon>Araneae</taxon>
        <taxon>Araneomorphae</taxon>
        <taxon>Entelegynae</taxon>
        <taxon>Araneoidea</taxon>
        <taxon>Araneidae</taxon>
        <taxon>Araneus</taxon>
    </lineage>
</organism>
<protein>
    <submittedName>
        <fullName evidence="10">Muscle, skeletal receptor tyrosine-protein kinase</fullName>
    </submittedName>
</protein>
<dbReference type="Gene3D" id="2.60.40.10">
    <property type="entry name" value="Immunoglobulins"/>
    <property type="match status" value="2"/>
</dbReference>
<accession>A0A4Y2DRH7</accession>
<dbReference type="SUPFAM" id="SSF48726">
    <property type="entry name" value="Immunoglobulin"/>
    <property type="match status" value="2"/>
</dbReference>
<dbReference type="InterPro" id="IPR013098">
    <property type="entry name" value="Ig_I-set"/>
</dbReference>
<sequence>MKQMDLGDPRNVPIDVKIVQIRVGKPVILEGPRNATVLSGSSVLFRCAVSGDPEPAVSWQKNGRSLHYAGHANYRVLESGDLKLDNVGLADDGLYHCIARNVKGMDYSPQARLRVEEPAKLKGGRSVYNVSWGSSVRLECSAQGEPPPVITWFQDGEPVIIIHCSIRLYSVTDSVFRMYLF</sequence>
<keyword evidence="2" id="KW-0812">Transmembrane</keyword>
<keyword evidence="5" id="KW-1133">Transmembrane helix</keyword>
<dbReference type="GO" id="GO:0050808">
    <property type="term" value="P:synapse organization"/>
    <property type="evidence" value="ECO:0007669"/>
    <property type="project" value="TreeGrafter"/>
</dbReference>
<dbReference type="GO" id="GO:0005886">
    <property type="term" value="C:plasma membrane"/>
    <property type="evidence" value="ECO:0007669"/>
    <property type="project" value="TreeGrafter"/>
</dbReference>
<proteinExistence type="predicted"/>
<dbReference type="SMART" id="SM00408">
    <property type="entry name" value="IGc2"/>
    <property type="match status" value="1"/>
</dbReference>
<evidence type="ECO:0000256" key="2">
    <source>
        <dbReference type="ARBA" id="ARBA00022692"/>
    </source>
</evidence>
<evidence type="ECO:0000256" key="8">
    <source>
        <dbReference type="ARBA" id="ARBA00023319"/>
    </source>
</evidence>
<dbReference type="GO" id="GO:0043025">
    <property type="term" value="C:neuronal cell body"/>
    <property type="evidence" value="ECO:0007669"/>
    <property type="project" value="TreeGrafter"/>
</dbReference>
<dbReference type="InterPro" id="IPR007110">
    <property type="entry name" value="Ig-like_dom"/>
</dbReference>
<keyword evidence="10" id="KW-0675">Receptor</keyword>
<dbReference type="SMART" id="SM00409">
    <property type="entry name" value="IG"/>
    <property type="match status" value="1"/>
</dbReference>
<dbReference type="PANTHER" id="PTHR45080:SF8">
    <property type="entry name" value="IG-LIKE DOMAIN-CONTAINING PROTEIN"/>
    <property type="match status" value="1"/>
</dbReference>
<evidence type="ECO:0000256" key="3">
    <source>
        <dbReference type="ARBA" id="ARBA00022729"/>
    </source>
</evidence>
<gene>
    <name evidence="10" type="primary">MUSK</name>
    <name evidence="10" type="ORF">AVEN_259358_1</name>
</gene>
<keyword evidence="11" id="KW-1185">Reference proteome</keyword>
<evidence type="ECO:0000313" key="11">
    <source>
        <dbReference type="Proteomes" id="UP000499080"/>
    </source>
</evidence>
<dbReference type="Pfam" id="PF13927">
    <property type="entry name" value="Ig_3"/>
    <property type="match status" value="1"/>
</dbReference>
<feature type="domain" description="Ig-like" evidence="9">
    <location>
        <begin position="26"/>
        <end position="114"/>
    </location>
</feature>
<dbReference type="InterPro" id="IPR003598">
    <property type="entry name" value="Ig_sub2"/>
</dbReference>
<keyword evidence="8" id="KW-0393">Immunoglobulin domain</keyword>
<dbReference type="GO" id="GO:0008046">
    <property type="term" value="F:axon guidance receptor activity"/>
    <property type="evidence" value="ECO:0007669"/>
    <property type="project" value="TreeGrafter"/>
</dbReference>
<dbReference type="OrthoDB" id="5985519at2759"/>
<keyword evidence="3" id="KW-0732">Signal</keyword>
<dbReference type="InterPro" id="IPR013783">
    <property type="entry name" value="Ig-like_fold"/>
</dbReference>
<evidence type="ECO:0000313" key="10">
    <source>
        <dbReference type="EMBL" id="GBM19453.1"/>
    </source>
</evidence>
<dbReference type="FunFam" id="2.60.40.10:FF:000008">
    <property type="entry name" value="roundabout homolog 2 isoform X2"/>
    <property type="match status" value="1"/>
</dbReference>
<dbReference type="Proteomes" id="UP000499080">
    <property type="component" value="Unassembled WGS sequence"/>
</dbReference>
<dbReference type="InterPro" id="IPR003599">
    <property type="entry name" value="Ig_sub"/>
</dbReference>
<evidence type="ECO:0000259" key="9">
    <source>
        <dbReference type="PROSITE" id="PS50835"/>
    </source>
</evidence>
<keyword evidence="6" id="KW-0472">Membrane</keyword>
<reference evidence="10 11" key="1">
    <citation type="journal article" date="2019" name="Sci. Rep.">
        <title>Orb-weaving spider Araneus ventricosus genome elucidates the spidroin gene catalogue.</title>
        <authorList>
            <person name="Kono N."/>
            <person name="Nakamura H."/>
            <person name="Ohtoshi R."/>
            <person name="Moran D.A.P."/>
            <person name="Shinohara A."/>
            <person name="Yoshida Y."/>
            <person name="Fujiwara M."/>
            <person name="Mori M."/>
            <person name="Tomita M."/>
            <person name="Arakawa K."/>
        </authorList>
    </citation>
    <scope>NUCLEOTIDE SEQUENCE [LARGE SCALE GENOMIC DNA]</scope>
</reference>
<evidence type="ECO:0000256" key="7">
    <source>
        <dbReference type="ARBA" id="ARBA00023157"/>
    </source>
</evidence>
<evidence type="ECO:0000256" key="5">
    <source>
        <dbReference type="ARBA" id="ARBA00022989"/>
    </source>
</evidence>
<comment type="subcellular location">
    <subcellularLocation>
        <location evidence="1">Membrane</location>
        <topology evidence="1">Single-pass membrane protein</topology>
    </subcellularLocation>
</comment>
<evidence type="ECO:0000256" key="4">
    <source>
        <dbReference type="ARBA" id="ARBA00022737"/>
    </source>
</evidence>